<name>A0ABT1W371_9PROT</name>
<gene>
    <name evidence="1" type="ORF">NFI95_02420</name>
</gene>
<dbReference type="InterPro" id="IPR029068">
    <property type="entry name" value="Glyas_Bleomycin-R_OHBP_Dase"/>
</dbReference>
<accession>A0ABT1W371</accession>
<dbReference type="SUPFAM" id="SSF54593">
    <property type="entry name" value="Glyoxalase/Bleomycin resistance protein/Dihydroxybiphenyl dioxygenase"/>
    <property type="match status" value="1"/>
</dbReference>
<keyword evidence="2" id="KW-1185">Reference proteome</keyword>
<organism evidence="1 2">
    <name type="scientific">Endosaccharibacter trunci</name>
    <dbReference type="NCBI Taxonomy" id="2812733"/>
    <lineage>
        <taxon>Bacteria</taxon>
        <taxon>Pseudomonadati</taxon>
        <taxon>Pseudomonadota</taxon>
        <taxon>Alphaproteobacteria</taxon>
        <taxon>Acetobacterales</taxon>
        <taxon>Acetobacteraceae</taxon>
        <taxon>Endosaccharibacter</taxon>
    </lineage>
</organism>
<evidence type="ECO:0000313" key="2">
    <source>
        <dbReference type="Proteomes" id="UP001524587"/>
    </source>
</evidence>
<dbReference type="Proteomes" id="UP001524587">
    <property type="component" value="Unassembled WGS sequence"/>
</dbReference>
<evidence type="ECO:0008006" key="3">
    <source>
        <dbReference type="Google" id="ProtNLM"/>
    </source>
</evidence>
<dbReference type="EMBL" id="JAMSKV010000001">
    <property type="protein sequence ID" value="MCQ8277304.1"/>
    <property type="molecule type" value="Genomic_DNA"/>
</dbReference>
<reference evidence="1 2" key="1">
    <citation type="submission" date="2022-06" db="EMBL/GenBank/DDBJ databases">
        <title>Endosaccharibacter gen. nov., sp. nov., endophytic bacteria isolated from sugarcane.</title>
        <authorList>
            <person name="Pitiwittayakul N."/>
            <person name="Yukphan P."/>
            <person name="Charoenyingcharoen P."/>
            <person name="Tanasupawat S."/>
        </authorList>
    </citation>
    <scope>NUCLEOTIDE SEQUENCE [LARGE SCALE GENOMIC DNA]</scope>
    <source>
        <strain evidence="1 2">KSS8</strain>
    </source>
</reference>
<comment type="caution">
    <text evidence="1">The sequence shown here is derived from an EMBL/GenBank/DDBJ whole genome shotgun (WGS) entry which is preliminary data.</text>
</comment>
<dbReference type="Gene3D" id="3.10.180.10">
    <property type="entry name" value="2,3-Dihydroxybiphenyl 1,2-Dioxygenase, domain 1"/>
    <property type="match status" value="1"/>
</dbReference>
<protein>
    <recommendedName>
        <fullName evidence="3">VOC domain-containing protein</fullName>
    </recommendedName>
</protein>
<proteinExistence type="predicted"/>
<evidence type="ECO:0000313" key="1">
    <source>
        <dbReference type="EMBL" id="MCQ8277304.1"/>
    </source>
</evidence>
<dbReference type="RefSeq" id="WP_422862735.1">
    <property type="nucleotide sequence ID" value="NZ_JAMSKV010000001.1"/>
</dbReference>
<sequence length="57" mass="6535">MMLNFTVDDLSSVLARSAATGVHVLKYDDSNPIRDFAWILDPDGTKIERWQPKQDTR</sequence>